<dbReference type="Gene3D" id="1.20.1420.20">
    <property type="entry name" value="M75 peptidase, HXXE motif"/>
    <property type="match status" value="1"/>
</dbReference>
<comment type="subcellular location">
    <subcellularLocation>
        <location evidence="1">Cell envelope</location>
    </subcellularLocation>
</comment>
<feature type="compositionally biased region" description="Gly residues" evidence="3">
    <location>
        <begin position="53"/>
        <end position="62"/>
    </location>
</feature>
<feature type="region of interest" description="Disordered" evidence="3">
    <location>
        <begin position="21"/>
        <end position="62"/>
    </location>
</feature>
<dbReference type="EMBL" id="CP053661">
    <property type="protein sequence ID" value="QKD85023.1"/>
    <property type="molecule type" value="Genomic_DNA"/>
</dbReference>
<evidence type="ECO:0000256" key="2">
    <source>
        <dbReference type="ARBA" id="ARBA00022729"/>
    </source>
</evidence>
<dbReference type="CDD" id="cd14658">
    <property type="entry name" value="Imelysin-like_IrpA"/>
    <property type="match status" value="1"/>
</dbReference>
<dbReference type="Pfam" id="PF09375">
    <property type="entry name" value="Peptidase_M75"/>
    <property type="match status" value="1"/>
</dbReference>
<organism evidence="5 6">
    <name type="scientific">Thermoleptolyngbya sichuanensis A183</name>
    <dbReference type="NCBI Taxonomy" id="2737172"/>
    <lineage>
        <taxon>Bacteria</taxon>
        <taxon>Bacillati</taxon>
        <taxon>Cyanobacteriota</taxon>
        <taxon>Cyanophyceae</taxon>
        <taxon>Oculatellales</taxon>
        <taxon>Oculatellaceae</taxon>
        <taxon>Thermoleptolyngbya</taxon>
        <taxon>Thermoleptolyngbya sichuanensis</taxon>
    </lineage>
</organism>
<name>A0A6M8BQU1_9CYAN</name>
<evidence type="ECO:0000313" key="5">
    <source>
        <dbReference type="EMBL" id="QKD85023.1"/>
    </source>
</evidence>
<gene>
    <name evidence="5" type="ORF">HPC62_17440</name>
</gene>
<keyword evidence="6" id="KW-1185">Reference proteome</keyword>
<keyword evidence="2" id="KW-0732">Signal</keyword>
<dbReference type="GO" id="GO:0030313">
    <property type="term" value="C:cell envelope"/>
    <property type="evidence" value="ECO:0007669"/>
    <property type="project" value="UniProtKB-SubCell"/>
</dbReference>
<dbReference type="KEGG" id="theu:HPC62_17440"/>
<evidence type="ECO:0000313" key="6">
    <source>
        <dbReference type="Proteomes" id="UP000505210"/>
    </source>
</evidence>
<evidence type="ECO:0000256" key="1">
    <source>
        <dbReference type="ARBA" id="ARBA00004196"/>
    </source>
</evidence>
<dbReference type="InterPro" id="IPR018976">
    <property type="entry name" value="Imelysin-like"/>
</dbReference>
<evidence type="ECO:0000259" key="4">
    <source>
        <dbReference type="Pfam" id="PF09375"/>
    </source>
</evidence>
<dbReference type="AlphaFoldDB" id="A0A6M8BQU1"/>
<proteinExistence type="predicted"/>
<reference evidence="5 6" key="1">
    <citation type="submission" date="2020-05" db="EMBL/GenBank/DDBJ databases">
        <title>Complete genome sequence of of a novel Thermoleptolyngbya strain isolated from hot springs of Ganzi, Sichuan China.</title>
        <authorList>
            <person name="Tang J."/>
            <person name="Daroch M."/>
            <person name="Li L."/>
            <person name="Waleron K."/>
            <person name="Waleron M."/>
            <person name="Waleron M."/>
        </authorList>
    </citation>
    <scope>NUCLEOTIDE SEQUENCE [LARGE SCALE GENOMIC DNA]</scope>
    <source>
        <strain evidence="5 6">PKUAC-SCTA183</strain>
    </source>
</reference>
<dbReference type="InterPro" id="IPR038352">
    <property type="entry name" value="Imelysin_sf"/>
</dbReference>
<accession>A0A6M8BQU1</accession>
<dbReference type="InterPro" id="IPR034982">
    <property type="entry name" value="Imelysin-like_IrpA"/>
</dbReference>
<dbReference type="Proteomes" id="UP000505210">
    <property type="component" value="Chromosome"/>
</dbReference>
<protein>
    <submittedName>
        <fullName evidence="5">Peptidase M75</fullName>
    </submittedName>
</protein>
<feature type="domain" description="Imelysin-like" evidence="4">
    <location>
        <begin position="123"/>
        <end position="419"/>
    </location>
</feature>
<evidence type="ECO:0000256" key="3">
    <source>
        <dbReference type="SAM" id="MobiDB-lite"/>
    </source>
</evidence>
<sequence length="434" mass="46314">MKLWVGVGAFVITQASTQAIADPTPESASTGDRPIATQPHPVAPAPLSVAQAGGEGGEGGEGIAPQSVGFCAAIAVEGGGEGGESGAAQPVSSPVRVYDAATVPALPFGDRQVLTSFVDTVLLPTYGELNRAAQRLHRAIAQFAARPTQANLQATRQAWLAARLPWESSEAFAFGPAASLGYDAGLDDWPVNEVDVLAILQSQDALTPEYLETLQTSQKGFHTIEFLLFGRNNDKRLTDFTPRELEYLQLIGADFAATAENLLASWAEGVEGYPAYRKEFVEAGDRSTAYPTPQAAATELVQGIIDILDELGAVKIGEALDAQNPFLLESRFSHSSLQDFYQNLRSVELTYFAGSASRPGRHSLSRYVASIDPSLDTQVRQYLLAAESAVKAIPGPIETTLCDPAAKPQIAAARDSLLTLRGVFEQWIMPLVQE</sequence>